<keyword evidence="15" id="KW-1185">Reference proteome</keyword>
<evidence type="ECO:0000256" key="10">
    <source>
        <dbReference type="ARBA" id="ARBA00071747"/>
    </source>
</evidence>
<protein>
    <recommendedName>
        <fullName evidence="10">Fatty acid ABC transporter ATP-binding/permease protein</fullName>
    </recommendedName>
</protein>
<dbReference type="Gene3D" id="1.20.1560.10">
    <property type="entry name" value="ABC transporter type 1, transmembrane domain"/>
    <property type="match status" value="1"/>
</dbReference>
<dbReference type="FunFam" id="3.40.50.300:FF:000287">
    <property type="entry name" value="Multidrug ABC transporter ATP-binding protein"/>
    <property type="match status" value="1"/>
</dbReference>
<dbReference type="InterPro" id="IPR003439">
    <property type="entry name" value="ABC_transporter-like_ATP-bd"/>
</dbReference>
<feature type="transmembrane region" description="Helical" evidence="11">
    <location>
        <begin position="171"/>
        <end position="189"/>
    </location>
</feature>
<evidence type="ECO:0000256" key="2">
    <source>
        <dbReference type="ARBA" id="ARBA00022448"/>
    </source>
</evidence>
<keyword evidence="4" id="KW-0547">Nucleotide-binding</keyword>
<dbReference type="GO" id="GO:0005886">
    <property type="term" value="C:plasma membrane"/>
    <property type="evidence" value="ECO:0007669"/>
    <property type="project" value="UniProtKB-SubCell"/>
</dbReference>
<evidence type="ECO:0000256" key="9">
    <source>
        <dbReference type="ARBA" id="ARBA00061644"/>
    </source>
</evidence>
<gene>
    <name evidence="14" type="ORF">D5H78_11055</name>
</gene>
<dbReference type="PANTHER" id="PTHR24221">
    <property type="entry name" value="ATP-BINDING CASSETTE SUB-FAMILY B"/>
    <property type="match status" value="1"/>
</dbReference>
<dbReference type="Gene3D" id="3.40.50.300">
    <property type="entry name" value="P-loop containing nucleotide triphosphate hydrolases"/>
    <property type="match status" value="1"/>
</dbReference>
<dbReference type="Pfam" id="PF00005">
    <property type="entry name" value="ABC_tran"/>
    <property type="match status" value="1"/>
</dbReference>
<dbReference type="InterPro" id="IPR011527">
    <property type="entry name" value="ABC1_TM_dom"/>
</dbReference>
<comment type="subcellular location">
    <subcellularLocation>
        <location evidence="1">Cell membrane</location>
        <topology evidence="1">Multi-pass membrane protein</topology>
    </subcellularLocation>
</comment>
<keyword evidence="2" id="KW-0813">Transport</keyword>
<evidence type="ECO:0000259" key="13">
    <source>
        <dbReference type="PROSITE" id="PS50929"/>
    </source>
</evidence>
<feature type="transmembrane region" description="Helical" evidence="11">
    <location>
        <begin position="142"/>
        <end position="165"/>
    </location>
</feature>
<evidence type="ECO:0000313" key="14">
    <source>
        <dbReference type="EMBL" id="RJK96078.1"/>
    </source>
</evidence>
<keyword evidence="6 11" id="KW-1133">Transmembrane helix</keyword>
<keyword evidence="7 11" id="KW-0472">Membrane</keyword>
<dbReference type="Proteomes" id="UP000265614">
    <property type="component" value="Unassembled WGS sequence"/>
</dbReference>
<dbReference type="OrthoDB" id="9806127at2"/>
<evidence type="ECO:0000256" key="7">
    <source>
        <dbReference type="ARBA" id="ARBA00023136"/>
    </source>
</evidence>
<dbReference type="InterPro" id="IPR039421">
    <property type="entry name" value="Type_1_exporter"/>
</dbReference>
<dbReference type="SMART" id="SM00382">
    <property type="entry name" value="AAA"/>
    <property type="match status" value="1"/>
</dbReference>
<sequence length="597" mass="64133">MTHPLLALWRYARRYRPRILLAALLTTLNKAADVAPELLIGVAVDVVVRGGDSFVSSLLGVESRYGQLVVVAAANALAWVVESVTDYGASLLWRGLAQSVEHDARLDTYRHVQGLEVSWFEDTSSGSVVSVLNDDVNQLERFLDVGASAILQVFWNIVLVGAVFAATSLQLTLLAFLPIPVIVLGSLAYQRRLEPYYARVRAAAGELAGTLTANLGGITTIKAFSSEEREAARVHAASEEYRLANRDAIRFSSAFVPLIRMAILVGFTATLLLGGKLVLDGDLEVGLYSVLVYMTQRLLWPLTELGATLDLYQRAMASTRRIFGLLAVEPAIRPGTRELAAPVRGELRMQGVRFGYGDGPDVLRGLDLHVPAGETHAVVGATGAGKSTLVRLLLRFHDVRAGTVSVDGQDVRSLTYGSLRGAVGYVAQDVFLFHGTVRDNVAYGRPDASDAEVRRAAELAEAAPFVEALPEGYGTVVGERGVKLSGGQRQRLSIARAVLRDPAVLVLDEATSAVDNETEAAIQRSLAHVGEGRTVLVIAHRLSTVRDADRIWVLEHGRVAESGTHDELVGAGGLYAALWRVQTGEAAHEGDTAGRPA</sequence>
<dbReference type="GO" id="GO:0034040">
    <property type="term" value="F:ATPase-coupled lipid transmembrane transporter activity"/>
    <property type="evidence" value="ECO:0007669"/>
    <property type="project" value="TreeGrafter"/>
</dbReference>
<dbReference type="PANTHER" id="PTHR24221:SF601">
    <property type="entry name" value="ABC TRANSPORTER"/>
    <property type="match status" value="1"/>
</dbReference>
<dbReference type="InterPro" id="IPR003593">
    <property type="entry name" value="AAA+_ATPase"/>
</dbReference>
<keyword evidence="5 14" id="KW-0067">ATP-binding</keyword>
<dbReference type="PROSITE" id="PS00211">
    <property type="entry name" value="ABC_TRANSPORTER_1"/>
    <property type="match status" value="1"/>
</dbReference>
<dbReference type="GO" id="GO:0016887">
    <property type="term" value="F:ATP hydrolysis activity"/>
    <property type="evidence" value="ECO:0007669"/>
    <property type="project" value="InterPro"/>
</dbReference>
<dbReference type="SUPFAM" id="SSF90123">
    <property type="entry name" value="ABC transporter transmembrane region"/>
    <property type="match status" value="1"/>
</dbReference>
<dbReference type="PROSITE" id="PS50893">
    <property type="entry name" value="ABC_TRANSPORTER_2"/>
    <property type="match status" value="1"/>
</dbReference>
<evidence type="ECO:0000256" key="6">
    <source>
        <dbReference type="ARBA" id="ARBA00022989"/>
    </source>
</evidence>
<dbReference type="InterPro" id="IPR027417">
    <property type="entry name" value="P-loop_NTPase"/>
</dbReference>
<organism evidence="14 15">
    <name type="scientific">Vallicoccus soli</name>
    <dbReference type="NCBI Taxonomy" id="2339232"/>
    <lineage>
        <taxon>Bacteria</taxon>
        <taxon>Bacillati</taxon>
        <taxon>Actinomycetota</taxon>
        <taxon>Actinomycetes</taxon>
        <taxon>Motilibacterales</taxon>
        <taxon>Vallicoccaceae</taxon>
        <taxon>Vallicoccus</taxon>
    </lineage>
</organism>
<dbReference type="InterPro" id="IPR017871">
    <property type="entry name" value="ABC_transporter-like_CS"/>
</dbReference>
<dbReference type="GO" id="GO:0005524">
    <property type="term" value="F:ATP binding"/>
    <property type="evidence" value="ECO:0007669"/>
    <property type="project" value="UniProtKB-KW"/>
</dbReference>
<dbReference type="AlphaFoldDB" id="A0A3A3YWU2"/>
<evidence type="ECO:0000256" key="8">
    <source>
        <dbReference type="ARBA" id="ARBA00055053"/>
    </source>
</evidence>
<feature type="transmembrane region" description="Helical" evidence="11">
    <location>
        <begin position="251"/>
        <end position="273"/>
    </location>
</feature>
<dbReference type="CDD" id="cd18565">
    <property type="entry name" value="ABC_6TM_exporter_like"/>
    <property type="match status" value="1"/>
</dbReference>
<feature type="domain" description="ABC transmembrane type-1" evidence="13">
    <location>
        <begin position="20"/>
        <end position="314"/>
    </location>
</feature>
<evidence type="ECO:0000256" key="1">
    <source>
        <dbReference type="ARBA" id="ARBA00004651"/>
    </source>
</evidence>
<dbReference type="EMBL" id="QZEZ01000004">
    <property type="protein sequence ID" value="RJK96078.1"/>
    <property type="molecule type" value="Genomic_DNA"/>
</dbReference>
<comment type="function">
    <text evidence="8">ABC transporter involved in fatty acid import. Transmembrane domains (TMD) form a pore in the membrane and the ATP-binding domain (NBD) is responsible for energy generation.</text>
</comment>
<evidence type="ECO:0000256" key="3">
    <source>
        <dbReference type="ARBA" id="ARBA00022692"/>
    </source>
</evidence>
<dbReference type="RefSeq" id="WP_119950504.1">
    <property type="nucleotide sequence ID" value="NZ_QZEZ01000004.1"/>
</dbReference>
<feature type="domain" description="ABC transporter" evidence="12">
    <location>
        <begin position="347"/>
        <end position="581"/>
    </location>
</feature>
<comment type="caution">
    <text evidence="14">The sequence shown here is derived from an EMBL/GenBank/DDBJ whole genome shotgun (WGS) entry which is preliminary data.</text>
</comment>
<dbReference type="Pfam" id="PF00664">
    <property type="entry name" value="ABC_membrane"/>
    <property type="match status" value="1"/>
</dbReference>
<proteinExistence type="inferred from homology"/>
<accession>A0A3A3YWU2</accession>
<dbReference type="SUPFAM" id="SSF52540">
    <property type="entry name" value="P-loop containing nucleoside triphosphate hydrolases"/>
    <property type="match status" value="1"/>
</dbReference>
<name>A0A3A3YWU2_9ACTN</name>
<dbReference type="GO" id="GO:0140359">
    <property type="term" value="F:ABC-type transporter activity"/>
    <property type="evidence" value="ECO:0007669"/>
    <property type="project" value="InterPro"/>
</dbReference>
<keyword evidence="3 11" id="KW-0812">Transmembrane</keyword>
<evidence type="ECO:0000313" key="15">
    <source>
        <dbReference type="Proteomes" id="UP000265614"/>
    </source>
</evidence>
<reference evidence="14 15" key="1">
    <citation type="submission" date="2018-09" db="EMBL/GenBank/DDBJ databases">
        <title>YIM 75000 draft genome.</title>
        <authorList>
            <person name="Tang S."/>
            <person name="Feng Y."/>
        </authorList>
    </citation>
    <scope>NUCLEOTIDE SEQUENCE [LARGE SCALE GENOMIC DNA]</scope>
    <source>
        <strain evidence="14 15">YIM 75000</strain>
    </source>
</reference>
<evidence type="ECO:0000256" key="5">
    <source>
        <dbReference type="ARBA" id="ARBA00022840"/>
    </source>
</evidence>
<dbReference type="InterPro" id="IPR036640">
    <property type="entry name" value="ABC1_TM_sf"/>
</dbReference>
<evidence type="ECO:0000259" key="12">
    <source>
        <dbReference type="PROSITE" id="PS50893"/>
    </source>
</evidence>
<comment type="similarity">
    <text evidence="9">Belongs to the ABC transporter superfamily. Lipid exporter (TC 3.A.1.106) family.</text>
</comment>
<evidence type="ECO:0000256" key="4">
    <source>
        <dbReference type="ARBA" id="ARBA00022741"/>
    </source>
</evidence>
<evidence type="ECO:0000256" key="11">
    <source>
        <dbReference type="SAM" id="Phobius"/>
    </source>
</evidence>
<dbReference type="PROSITE" id="PS50929">
    <property type="entry name" value="ABC_TM1F"/>
    <property type="match status" value="1"/>
</dbReference>